<reference evidence="2 3" key="1">
    <citation type="journal article" date="2013" name="J. Biotechnol.">
        <title>Establishment and interpretation of the genome sequence of the phytopathogenic fungus Rhizoctonia solani AG1-IB isolate 7/3/14.</title>
        <authorList>
            <person name="Wibberg D.W."/>
            <person name="Jelonek L.J."/>
            <person name="Rupp O.R."/>
            <person name="Hennig M.H."/>
            <person name="Eikmeyer F.E."/>
            <person name="Goesmann A.G."/>
            <person name="Hartmann A.H."/>
            <person name="Borriss R.B."/>
            <person name="Grosch R.G."/>
            <person name="Puehler A.P."/>
            <person name="Schlueter A.S."/>
        </authorList>
    </citation>
    <scope>NUCLEOTIDE SEQUENCE [LARGE SCALE GENOMIC DNA]</scope>
    <source>
        <strain evidence="3">AG1-IB / isolate 7/3/14</strain>
    </source>
</reference>
<dbReference type="HOGENOM" id="CLU_1587614_0_0_1"/>
<feature type="compositionally biased region" description="Polar residues" evidence="1">
    <location>
        <begin position="81"/>
        <end position="104"/>
    </location>
</feature>
<evidence type="ECO:0000313" key="3">
    <source>
        <dbReference type="Proteomes" id="UP000012065"/>
    </source>
</evidence>
<feature type="region of interest" description="Disordered" evidence="1">
    <location>
        <begin position="1"/>
        <end position="24"/>
    </location>
</feature>
<evidence type="ECO:0000256" key="1">
    <source>
        <dbReference type="SAM" id="MobiDB-lite"/>
    </source>
</evidence>
<feature type="compositionally biased region" description="Low complexity" evidence="1">
    <location>
        <begin position="109"/>
        <end position="124"/>
    </location>
</feature>
<organism evidence="2 3">
    <name type="scientific">Thanatephorus cucumeris (strain AG1-IB / isolate 7/3/14)</name>
    <name type="common">Lettuce bottom rot fungus</name>
    <name type="synonym">Rhizoctonia solani</name>
    <dbReference type="NCBI Taxonomy" id="1108050"/>
    <lineage>
        <taxon>Eukaryota</taxon>
        <taxon>Fungi</taxon>
        <taxon>Dikarya</taxon>
        <taxon>Basidiomycota</taxon>
        <taxon>Agaricomycotina</taxon>
        <taxon>Agaricomycetes</taxon>
        <taxon>Cantharellales</taxon>
        <taxon>Ceratobasidiaceae</taxon>
        <taxon>Rhizoctonia</taxon>
        <taxon>Rhizoctonia solani AG-1</taxon>
    </lineage>
</organism>
<dbReference type="EMBL" id="CAOJ01000782">
    <property type="protein sequence ID" value="CCO26573.1"/>
    <property type="molecule type" value="Genomic_DNA"/>
</dbReference>
<proteinExistence type="predicted"/>
<comment type="caution">
    <text evidence="2">The sequence shown here is derived from an EMBL/GenBank/DDBJ whole genome shotgun (WGS) entry which is preliminary data.</text>
</comment>
<sequence>MGDIDTTGKQEYRRHIHDNASTDDVLREDWDDEAIAPKLSESLKVDNDLGLAPIPASPLPTPGMSQDVGLLQLPSPALSPDSRSASEVGSSPLTPVTTGTSPRSLTFDPSGSSRASSPAPGTPTQSNRFWKRLSKSGSKSSKRERMAEAVSGLLEKTVPKAATLGRRK</sequence>
<protein>
    <submittedName>
        <fullName evidence="2">Uncharacterized protein</fullName>
    </submittedName>
</protein>
<evidence type="ECO:0000313" key="2">
    <source>
        <dbReference type="EMBL" id="CCO26573.1"/>
    </source>
</evidence>
<name>M5BI04_THACB</name>
<dbReference type="Proteomes" id="UP000012065">
    <property type="component" value="Unassembled WGS sequence"/>
</dbReference>
<accession>M5BI04</accession>
<feature type="region of interest" description="Disordered" evidence="1">
    <location>
        <begin position="40"/>
        <end position="152"/>
    </location>
</feature>
<dbReference type="AlphaFoldDB" id="M5BI04"/>
<gene>
    <name evidence="2" type="ORF">BN14_00600</name>
</gene>